<dbReference type="AlphaFoldDB" id="A0A5C6CBV3"/>
<gene>
    <name evidence="1" type="ORF">Pla52o_39520</name>
</gene>
<dbReference type="InterPro" id="IPR023214">
    <property type="entry name" value="HAD_sf"/>
</dbReference>
<organism evidence="1 2">
    <name type="scientific">Novipirellula galeiformis</name>
    <dbReference type="NCBI Taxonomy" id="2528004"/>
    <lineage>
        <taxon>Bacteria</taxon>
        <taxon>Pseudomonadati</taxon>
        <taxon>Planctomycetota</taxon>
        <taxon>Planctomycetia</taxon>
        <taxon>Pirellulales</taxon>
        <taxon>Pirellulaceae</taxon>
        <taxon>Novipirellula</taxon>
    </lineage>
</organism>
<dbReference type="InterPro" id="IPR036412">
    <property type="entry name" value="HAD-like_sf"/>
</dbReference>
<name>A0A5C6CBV3_9BACT</name>
<dbReference type="Proteomes" id="UP000316304">
    <property type="component" value="Unassembled WGS sequence"/>
</dbReference>
<protein>
    <submittedName>
        <fullName evidence="1">Phosphoglycolate phosphatase</fullName>
    </submittedName>
</protein>
<dbReference type="SUPFAM" id="SSF56784">
    <property type="entry name" value="HAD-like"/>
    <property type="match status" value="1"/>
</dbReference>
<dbReference type="RefSeq" id="WP_197169344.1">
    <property type="nucleotide sequence ID" value="NZ_SJPT01000007.1"/>
</dbReference>
<reference evidence="1 2" key="1">
    <citation type="submission" date="2019-02" db="EMBL/GenBank/DDBJ databases">
        <title>Deep-cultivation of Planctomycetes and their phenomic and genomic characterization uncovers novel biology.</title>
        <authorList>
            <person name="Wiegand S."/>
            <person name="Jogler M."/>
            <person name="Boedeker C."/>
            <person name="Pinto D."/>
            <person name="Vollmers J."/>
            <person name="Rivas-Marin E."/>
            <person name="Kohn T."/>
            <person name="Peeters S.H."/>
            <person name="Heuer A."/>
            <person name="Rast P."/>
            <person name="Oberbeckmann S."/>
            <person name="Bunk B."/>
            <person name="Jeske O."/>
            <person name="Meyerdierks A."/>
            <person name="Storesund J.E."/>
            <person name="Kallscheuer N."/>
            <person name="Luecker S."/>
            <person name="Lage O.M."/>
            <person name="Pohl T."/>
            <person name="Merkel B.J."/>
            <person name="Hornburger P."/>
            <person name="Mueller R.-W."/>
            <person name="Bruemmer F."/>
            <person name="Labrenz M."/>
            <person name="Spormann A.M."/>
            <person name="Op Den Camp H."/>
            <person name="Overmann J."/>
            <person name="Amann R."/>
            <person name="Jetten M.S.M."/>
            <person name="Mascher T."/>
            <person name="Medema M.H."/>
            <person name="Devos D.P."/>
            <person name="Kaster A.-K."/>
            <person name="Ovreas L."/>
            <person name="Rohde M."/>
            <person name="Galperin M.Y."/>
            <person name="Jogler C."/>
        </authorList>
    </citation>
    <scope>NUCLEOTIDE SEQUENCE [LARGE SCALE GENOMIC DNA]</scope>
    <source>
        <strain evidence="1 2">Pla52o</strain>
    </source>
</reference>
<sequence length="104" mass="11176">MKASLRELIPEVAVNLDGTTSIDITKPGIDKGDGIRKRRDTLGIEISDRIFVGDAIFPGGNDHPTTQSGTPSICVRDPNETKRIIETIIACLSDPITANTTEVT</sequence>
<comment type="caution">
    <text evidence="1">The sequence shown here is derived from an EMBL/GenBank/DDBJ whole genome shotgun (WGS) entry which is preliminary data.</text>
</comment>
<dbReference type="Gene3D" id="3.40.50.1000">
    <property type="entry name" value="HAD superfamily/HAD-like"/>
    <property type="match status" value="1"/>
</dbReference>
<proteinExistence type="predicted"/>
<keyword evidence="2" id="KW-1185">Reference proteome</keyword>
<evidence type="ECO:0000313" key="1">
    <source>
        <dbReference type="EMBL" id="TWU20921.1"/>
    </source>
</evidence>
<accession>A0A5C6CBV3</accession>
<dbReference type="EMBL" id="SJPT01000007">
    <property type="protein sequence ID" value="TWU20921.1"/>
    <property type="molecule type" value="Genomic_DNA"/>
</dbReference>
<evidence type="ECO:0000313" key="2">
    <source>
        <dbReference type="Proteomes" id="UP000316304"/>
    </source>
</evidence>